<protein>
    <submittedName>
        <fullName evidence="5">DNA-binding CsgD family transcriptional regulator</fullName>
    </submittedName>
</protein>
<reference evidence="5 6" key="1">
    <citation type="submission" date="2020-10" db="EMBL/GenBank/DDBJ databases">
        <title>Sequencing the genomes of 1000 actinobacteria strains.</title>
        <authorList>
            <person name="Klenk H.-P."/>
        </authorList>
    </citation>
    <scope>NUCLEOTIDE SEQUENCE [LARGE SCALE GENOMIC DNA]</scope>
    <source>
        <strain evidence="5 6">DSM 44653</strain>
    </source>
</reference>
<evidence type="ECO:0000313" key="5">
    <source>
        <dbReference type="EMBL" id="MBE1495099.1"/>
    </source>
</evidence>
<dbReference type="Pfam" id="PF00196">
    <property type="entry name" value="GerE"/>
    <property type="match status" value="1"/>
</dbReference>
<sequence>MNPNATADDRPEIHRALARMRDATGLPITFGGEVGAGRQVKLSQIAGPNTGALRGVSLEYGRGLGGKAVAQRRPVVVDDYVRSPGISHHYDHIIVAEGLRAMVAVPVVVTRTVRGVLYGALRSSMPLGDRVVQSVVESARELEQSLAVRDEVTRRLAWLDRYDATDCHRPHWELVREAYAELRILTQSVDDPVLRARVRSVCDTLSAVAGRPARTGTVPSLSARELDVLACVALGWTNVQIADDLGLTAETVKSYLRSAMRKLVARSRMEAVVTARRFGLLP</sequence>
<evidence type="ECO:0000313" key="6">
    <source>
        <dbReference type="Proteomes" id="UP000631670"/>
    </source>
</evidence>
<accession>A0ABR9HVY5</accession>
<dbReference type="InterPro" id="IPR029016">
    <property type="entry name" value="GAF-like_dom_sf"/>
</dbReference>
<keyword evidence="6" id="KW-1185">Reference proteome</keyword>
<organism evidence="5 6">
    <name type="scientific">Amycolatopsis lexingtonensis</name>
    <dbReference type="NCBI Taxonomy" id="218822"/>
    <lineage>
        <taxon>Bacteria</taxon>
        <taxon>Bacillati</taxon>
        <taxon>Actinomycetota</taxon>
        <taxon>Actinomycetes</taxon>
        <taxon>Pseudonocardiales</taxon>
        <taxon>Pseudonocardiaceae</taxon>
        <taxon>Amycolatopsis</taxon>
    </lineage>
</organism>
<dbReference type="Gene3D" id="1.10.10.10">
    <property type="entry name" value="Winged helix-like DNA-binding domain superfamily/Winged helix DNA-binding domain"/>
    <property type="match status" value="1"/>
</dbReference>
<dbReference type="SMART" id="SM00421">
    <property type="entry name" value="HTH_LUXR"/>
    <property type="match status" value="1"/>
</dbReference>
<dbReference type="Pfam" id="PF01590">
    <property type="entry name" value="GAF"/>
    <property type="match status" value="1"/>
</dbReference>
<keyword evidence="1" id="KW-0805">Transcription regulation</keyword>
<dbReference type="InterPro" id="IPR036388">
    <property type="entry name" value="WH-like_DNA-bd_sf"/>
</dbReference>
<evidence type="ECO:0000259" key="4">
    <source>
        <dbReference type="PROSITE" id="PS50043"/>
    </source>
</evidence>
<dbReference type="EMBL" id="JADBEG010000001">
    <property type="protein sequence ID" value="MBE1495099.1"/>
    <property type="molecule type" value="Genomic_DNA"/>
</dbReference>
<evidence type="ECO:0000256" key="3">
    <source>
        <dbReference type="ARBA" id="ARBA00023163"/>
    </source>
</evidence>
<dbReference type="InterPro" id="IPR016032">
    <property type="entry name" value="Sig_transdc_resp-reg_C-effctor"/>
</dbReference>
<dbReference type="InterPro" id="IPR003018">
    <property type="entry name" value="GAF"/>
</dbReference>
<dbReference type="RefSeq" id="WP_211299719.1">
    <property type="nucleotide sequence ID" value="NZ_JADBEG010000001.1"/>
</dbReference>
<dbReference type="PROSITE" id="PS00622">
    <property type="entry name" value="HTH_LUXR_1"/>
    <property type="match status" value="1"/>
</dbReference>
<gene>
    <name evidence="5" type="ORF">H4696_002199</name>
</gene>
<dbReference type="GO" id="GO:0003677">
    <property type="term" value="F:DNA binding"/>
    <property type="evidence" value="ECO:0007669"/>
    <property type="project" value="UniProtKB-KW"/>
</dbReference>
<dbReference type="PANTHER" id="PTHR44688">
    <property type="entry name" value="DNA-BINDING TRANSCRIPTIONAL ACTIVATOR DEVR_DOSR"/>
    <property type="match status" value="1"/>
</dbReference>
<dbReference type="Proteomes" id="UP000631670">
    <property type="component" value="Unassembled WGS sequence"/>
</dbReference>
<dbReference type="PRINTS" id="PR00038">
    <property type="entry name" value="HTHLUXR"/>
</dbReference>
<dbReference type="CDD" id="cd06170">
    <property type="entry name" value="LuxR_C_like"/>
    <property type="match status" value="1"/>
</dbReference>
<proteinExistence type="predicted"/>
<name>A0ABR9HVY5_9PSEU</name>
<evidence type="ECO:0000256" key="2">
    <source>
        <dbReference type="ARBA" id="ARBA00023125"/>
    </source>
</evidence>
<dbReference type="InterPro" id="IPR000792">
    <property type="entry name" value="Tscrpt_reg_LuxR_C"/>
</dbReference>
<evidence type="ECO:0000256" key="1">
    <source>
        <dbReference type="ARBA" id="ARBA00023015"/>
    </source>
</evidence>
<dbReference type="PROSITE" id="PS50043">
    <property type="entry name" value="HTH_LUXR_2"/>
    <property type="match status" value="1"/>
</dbReference>
<keyword evidence="3" id="KW-0804">Transcription</keyword>
<dbReference type="Gene3D" id="3.30.450.40">
    <property type="match status" value="1"/>
</dbReference>
<feature type="domain" description="HTH luxR-type" evidence="4">
    <location>
        <begin position="214"/>
        <end position="279"/>
    </location>
</feature>
<dbReference type="SUPFAM" id="SSF46894">
    <property type="entry name" value="C-terminal effector domain of the bipartite response regulators"/>
    <property type="match status" value="1"/>
</dbReference>
<comment type="caution">
    <text evidence="5">The sequence shown here is derived from an EMBL/GenBank/DDBJ whole genome shotgun (WGS) entry which is preliminary data.</text>
</comment>
<dbReference type="PANTHER" id="PTHR44688:SF16">
    <property type="entry name" value="DNA-BINDING TRANSCRIPTIONAL ACTIVATOR DEVR_DOSR"/>
    <property type="match status" value="1"/>
</dbReference>
<dbReference type="SUPFAM" id="SSF55781">
    <property type="entry name" value="GAF domain-like"/>
    <property type="match status" value="1"/>
</dbReference>
<keyword evidence="2 5" id="KW-0238">DNA-binding</keyword>